<comment type="caution">
    <text evidence="1">The sequence shown here is derived from an EMBL/GenBank/DDBJ whole genome shotgun (WGS) entry which is preliminary data.</text>
</comment>
<name>A0A0V8EI57_LACLL</name>
<dbReference type="PATRIC" id="fig|1360.116.peg.1871"/>
<dbReference type="Proteomes" id="UP000052991">
    <property type="component" value="Unassembled WGS sequence"/>
</dbReference>
<gene>
    <name evidence="1" type="ORF">N42_2067</name>
</gene>
<accession>A0A0V8EI57</accession>
<proteinExistence type="predicted"/>
<dbReference type="RefSeq" id="WP_058213193.1">
    <property type="nucleotide sequence ID" value="NZ_JABRBQ010000003.1"/>
</dbReference>
<protein>
    <submittedName>
        <fullName evidence="1">Phage capsid and scaffold</fullName>
    </submittedName>
</protein>
<reference evidence="2" key="1">
    <citation type="submission" date="2015-10" db="EMBL/GenBank/DDBJ databases">
        <title>Draft Genome Sequences of 11 Lactococcus lactis subspecies cremoris strains.</title>
        <authorList>
            <person name="Wels M."/>
            <person name="Backus L."/>
            <person name="Boekhorst J."/>
            <person name="Dijkstra A."/>
            <person name="Beerthuizen M."/>
            <person name="Kelly W."/>
            <person name="Siezen R."/>
            <person name="Bachmann H."/>
            <person name="Van Hijum S."/>
        </authorList>
    </citation>
    <scope>NUCLEOTIDE SEQUENCE [LARGE SCALE GENOMIC DNA]</scope>
    <source>
        <strain evidence="2">N42</strain>
    </source>
</reference>
<evidence type="ECO:0000313" key="2">
    <source>
        <dbReference type="Proteomes" id="UP000052991"/>
    </source>
</evidence>
<dbReference type="EMBL" id="LKLW01000121">
    <property type="protein sequence ID" value="KSU25572.1"/>
    <property type="molecule type" value="Genomic_DNA"/>
</dbReference>
<dbReference type="AlphaFoldDB" id="A0A0V8EI57"/>
<sequence length="131" mass="14988">MIKTRDQSIFDELFKRIQALGYTVYDYKQMNEVGYPFVEMESIQIIHEPNKTDIKGTVSLSLSVWNKAEKAGRVLASKMASNIFNQALNISATEGYYWALNLQASTVQMMDDTITGTPLKRALINLEFRLR</sequence>
<dbReference type="InterPro" id="IPR053745">
    <property type="entry name" value="Viral_Tail_Comp_sf"/>
</dbReference>
<dbReference type="Gene3D" id="3.30.2000.30">
    <property type="match status" value="1"/>
</dbReference>
<evidence type="ECO:0000313" key="1">
    <source>
        <dbReference type="EMBL" id="KSU25572.1"/>
    </source>
</evidence>
<organism evidence="1 2">
    <name type="scientific">Lactococcus lactis subsp. lactis</name>
    <name type="common">Streptococcus lactis</name>
    <dbReference type="NCBI Taxonomy" id="1360"/>
    <lineage>
        <taxon>Bacteria</taxon>
        <taxon>Bacillati</taxon>
        <taxon>Bacillota</taxon>
        <taxon>Bacilli</taxon>
        <taxon>Lactobacillales</taxon>
        <taxon>Streptococcaceae</taxon>
        <taxon>Lactococcus</taxon>
    </lineage>
</organism>